<dbReference type="EMBL" id="QEWP01000005">
    <property type="protein sequence ID" value="PWD99974.1"/>
    <property type="molecule type" value="Genomic_DNA"/>
</dbReference>
<dbReference type="InterPro" id="IPR013762">
    <property type="entry name" value="Integrase-like_cat_sf"/>
</dbReference>
<protein>
    <recommendedName>
        <fullName evidence="4">Integrase</fullName>
    </recommendedName>
</protein>
<sequence length="93" mass="10961">MENQLFISINGSENIKNSLLHMFKAMQKLSPEILHPKQIRASVITHWLKNYNLRQVQYMAGHKYVSSAERYQLNNQDELQSKLEKLHPLNVNK</sequence>
<dbReference type="GO" id="GO:0006310">
    <property type="term" value="P:DNA recombination"/>
    <property type="evidence" value="ECO:0007669"/>
    <property type="project" value="UniProtKB-KW"/>
</dbReference>
<dbReference type="AlphaFoldDB" id="A0A2U2BA88"/>
<evidence type="ECO:0000313" key="2">
    <source>
        <dbReference type="EMBL" id="PWD99974.1"/>
    </source>
</evidence>
<name>A0A2U2BA88_9BACT</name>
<evidence type="ECO:0008006" key="4">
    <source>
        <dbReference type="Google" id="ProtNLM"/>
    </source>
</evidence>
<gene>
    <name evidence="2" type="ORF">DDZ16_08745</name>
</gene>
<dbReference type="SUPFAM" id="SSF56349">
    <property type="entry name" value="DNA breaking-rejoining enzymes"/>
    <property type="match status" value="1"/>
</dbReference>
<comment type="caution">
    <text evidence="2">The sequence shown here is derived from an EMBL/GenBank/DDBJ whole genome shotgun (WGS) entry which is preliminary data.</text>
</comment>
<dbReference type="GO" id="GO:0015074">
    <property type="term" value="P:DNA integration"/>
    <property type="evidence" value="ECO:0007669"/>
    <property type="project" value="InterPro"/>
</dbReference>
<evidence type="ECO:0000313" key="3">
    <source>
        <dbReference type="Proteomes" id="UP000244956"/>
    </source>
</evidence>
<evidence type="ECO:0000256" key="1">
    <source>
        <dbReference type="ARBA" id="ARBA00023172"/>
    </source>
</evidence>
<reference evidence="2 3" key="1">
    <citation type="submission" date="2018-05" db="EMBL/GenBank/DDBJ databases">
        <title>Marinilabilia rubrum sp. nov., isolated from saltern sediment.</title>
        <authorList>
            <person name="Zhang R."/>
        </authorList>
    </citation>
    <scope>NUCLEOTIDE SEQUENCE [LARGE SCALE GENOMIC DNA]</scope>
    <source>
        <strain evidence="2 3">WTE16</strain>
    </source>
</reference>
<dbReference type="Gene3D" id="1.10.443.10">
    <property type="entry name" value="Intergrase catalytic core"/>
    <property type="match status" value="1"/>
</dbReference>
<keyword evidence="3" id="KW-1185">Reference proteome</keyword>
<organism evidence="2 3">
    <name type="scientific">Marinilabilia rubra</name>
    <dbReference type="NCBI Taxonomy" id="2162893"/>
    <lineage>
        <taxon>Bacteria</taxon>
        <taxon>Pseudomonadati</taxon>
        <taxon>Bacteroidota</taxon>
        <taxon>Bacteroidia</taxon>
        <taxon>Marinilabiliales</taxon>
        <taxon>Marinilabiliaceae</taxon>
        <taxon>Marinilabilia</taxon>
    </lineage>
</organism>
<dbReference type="GO" id="GO:0003677">
    <property type="term" value="F:DNA binding"/>
    <property type="evidence" value="ECO:0007669"/>
    <property type="project" value="InterPro"/>
</dbReference>
<dbReference type="Proteomes" id="UP000244956">
    <property type="component" value="Unassembled WGS sequence"/>
</dbReference>
<accession>A0A2U2BA88</accession>
<dbReference type="InterPro" id="IPR011010">
    <property type="entry name" value="DNA_brk_join_enz"/>
</dbReference>
<keyword evidence="1" id="KW-0233">DNA recombination</keyword>
<proteinExistence type="predicted"/>